<dbReference type="KEGG" id="mhd:Marky_0496"/>
<dbReference type="STRING" id="869210.Marky_0496"/>
<dbReference type="OrthoDB" id="31294at2"/>
<dbReference type="EMBL" id="CP002630">
    <property type="protein sequence ID" value="AEB11248.1"/>
    <property type="molecule type" value="Genomic_DNA"/>
</dbReference>
<protein>
    <submittedName>
        <fullName evidence="1">Uncharacterized protein</fullName>
    </submittedName>
</protein>
<evidence type="ECO:0000313" key="1">
    <source>
        <dbReference type="EMBL" id="AEB11248.1"/>
    </source>
</evidence>
<proteinExistence type="predicted"/>
<dbReference type="Proteomes" id="UP000007030">
    <property type="component" value="Chromosome"/>
</dbReference>
<reference evidence="1 2" key="1">
    <citation type="journal article" date="2012" name="Stand. Genomic Sci.">
        <title>Complete genome sequence of the aerobic, heterotroph Marinithermus hydrothermalis type strain (T1(T)) from a deep-sea hydrothermal vent chimney.</title>
        <authorList>
            <person name="Copeland A."/>
            <person name="Gu W."/>
            <person name="Yasawong M."/>
            <person name="Lapidus A."/>
            <person name="Lucas S."/>
            <person name="Deshpande S."/>
            <person name="Pagani I."/>
            <person name="Tapia R."/>
            <person name="Cheng J.F."/>
            <person name="Goodwin L.A."/>
            <person name="Pitluck S."/>
            <person name="Liolios K."/>
            <person name="Ivanova N."/>
            <person name="Mavromatis K."/>
            <person name="Mikhailova N."/>
            <person name="Pati A."/>
            <person name="Chen A."/>
            <person name="Palaniappan K."/>
            <person name="Land M."/>
            <person name="Pan C."/>
            <person name="Brambilla E.M."/>
            <person name="Rohde M."/>
            <person name="Tindall B.J."/>
            <person name="Sikorski J."/>
            <person name="Goker M."/>
            <person name="Detter J.C."/>
            <person name="Bristow J."/>
            <person name="Eisen J.A."/>
            <person name="Markowitz V."/>
            <person name="Hugenholtz P."/>
            <person name="Kyrpides N.C."/>
            <person name="Klenk H.P."/>
            <person name="Woyke T."/>
        </authorList>
    </citation>
    <scope>NUCLEOTIDE SEQUENCE [LARGE SCALE GENOMIC DNA]</scope>
    <source>
        <strain evidence="2">DSM 14884 / JCM 11576 / T1</strain>
    </source>
</reference>
<keyword evidence="2" id="KW-1185">Reference proteome</keyword>
<sequence>MIVYLDQNYASRIAKHLLGLPHHAHFGVVWEALQAANVLAPPSPFHVLELHGGYLAPVFERIFAALGDGLWVRPWQEVLYRQYRRDGIWLEDCLGREGGWDRPADLAPLWGLMDLELEGTFVARTAQVTEIVTRWLGLKGPRARTLPFVQVLARLVALHSLEATRRPRLSDLVDLVMAATLRPYVSVLATDRYLKEALTRLGYGQGVYSGRRREVLRLAADLARGAWEGGSSRD</sequence>
<dbReference type="RefSeq" id="WP_013703301.1">
    <property type="nucleotide sequence ID" value="NC_015387.1"/>
</dbReference>
<organism evidence="1 2">
    <name type="scientific">Marinithermus hydrothermalis (strain DSM 14884 / JCM 11576 / T1)</name>
    <dbReference type="NCBI Taxonomy" id="869210"/>
    <lineage>
        <taxon>Bacteria</taxon>
        <taxon>Thermotogati</taxon>
        <taxon>Deinococcota</taxon>
        <taxon>Deinococci</taxon>
        <taxon>Thermales</taxon>
        <taxon>Thermaceae</taxon>
        <taxon>Marinithermus</taxon>
    </lineage>
</organism>
<evidence type="ECO:0000313" key="2">
    <source>
        <dbReference type="Proteomes" id="UP000007030"/>
    </source>
</evidence>
<accession>F2NLZ1</accession>
<dbReference type="HOGENOM" id="CLU_1250146_0_0_0"/>
<name>F2NLZ1_MARHT</name>
<dbReference type="eggNOG" id="ENOG5031PTE">
    <property type="taxonomic scope" value="Bacteria"/>
</dbReference>
<gene>
    <name evidence="1" type="ordered locus">Marky_0496</name>
</gene>
<dbReference type="AlphaFoldDB" id="F2NLZ1"/>